<dbReference type="Proteomes" id="UP000494117">
    <property type="component" value="Unassembled WGS sequence"/>
</dbReference>
<reference evidence="1 2" key="1">
    <citation type="submission" date="2020-04" db="EMBL/GenBank/DDBJ databases">
        <authorList>
            <person name="De Canck E."/>
        </authorList>
    </citation>
    <scope>NUCLEOTIDE SEQUENCE [LARGE SCALE GENOMIC DNA]</scope>
    <source>
        <strain evidence="1 2">LMG 26858</strain>
    </source>
</reference>
<dbReference type="EMBL" id="CADILG010000038">
    <property type="protein sequence ID" value="CAB3905060.1"/>
    <property type="molecule type" value="Genomic_DNA"/>
</dbReference>
<keyword evidence="2" id="KW-1185">Reference proteome</keyword>
<protein>
    <submittedName>
        <fullName evidence="1">Uncharacterized protein</fullName>
    </submittedName>
</protein>
<evidence type="ECO:0000313" key="1">
    <source>
        <dbReference type="EMBL" id="CAB3905060.1"/>
    </source>
</evidence>
<gene>
    <name evidence="1" type="ORF">LMG26858_04438</name>
</gene>
<dbReference type="RefSeq" id="WP_175209124.1">
    <property type="nucleotide sequence ID" value="NZ_CADILG010000038.1"/>
</dbReference>
<proteinExistence type="predicted"/>
<evidence type="ECO:0000313" key="2">
    <source>
        <dbReference type="Proteomes" id="UP000494117"/>
    </source>
</evidence>
<name>A0A6S7EDB8_9BURK</name>
<organism evidence="1 2">
    <name type="scientific">Achromobacter anxifer</name>
    <dbReference type="NCBI Taxonomy" id="1287737"/>
    <lineage>
        <taxon>Bacteria</taxon>
        <taxon>Pseudomonadati</taxon>
        <taxon>Pseudomonadota</taxon>
        <taxon>Betaproteobacteria</taxon>
        <taxon>Burkholderiales</taxon>
        <taxon>Alcaligenaceae</taxon>
        <taxon>Achromobacter</taxon>
    </lineage>
</organism>
<dbReference type="AlphaFoldDB" id="A0A6S7EDB8"/>
<sequence length="160" mass="18146">MISHEQMIFCIQRIHPQITVYDHGRKYFVGMPVSGDQQIEEAFIMDWRFDDIEQPTFDEIMAVWRSPATQAAYAEHVAKLAIPTSVSWRQANLAMLEVGKLADVEALIQGIADPVEKRKAQIEFNSPVYERSSAFLQAMWAQVGGTEAQLDDLFVLASQK</sequence>
<accession>A0A6S7EDB8</accession>